<dbReference type="PANTHER" id="PTHR33343:SF1">
    <property type="entry name" value="LARGE RIBOSOMAL SUBUNIT PROTEIN BL35M"/>
    <property type="match status" value="1"/>
</dbReference>
<reference evidence="8" key="1">
    <citation type="submission" date="2017-09" db="EMBL/GenBank/DDBJ databases">
        <authorList>
            <person name="Varghese N."/>
            <person name="Submissions S."/>
        </authorList>
    </citation>
    <scope>NUCLEOTIDE SEQUENCE [LARGE SCALE GENOMIC DNA]</scope>
    <source>
        <strain evidence="8">DSM 15103</strain>
    </source>
</reference>
<keyword evidence="8" id="KW-1185">Reference proteome</keyword>
<gene>
    <name evidence="5" type="primary">rpmI</name>
    <name evidence="7" type="ORF">SAMN06265182_1591</name>
</gene>
<dbReference type="GO" id="GO:0003735">
    <property type="term" value="F:structural constituent of ribosome"/>
    <property type="evidence" value="ECO:0007669"/>
    <property type="project" value="InterPro"/>
</dbReference>
<protein>
    <recommendedName>
        <fullName evidence="4 5">Large ribosomal subunit protein bL35</fullName>
    </recommendedName>
</protein>
<dbReference type="InterPro" id="IPR021137">
    <property type="entry name" value="Ribosomal_bL35-like"/>
</dbReference>
<dbReference type="InterPro" id="IPR037229">
    <property type="entry name" value="Ribosomal_bL35_sf"/>
</dbReference>
<dbReference type="GO" id="GO:0006412">
    <property type="term" value="P:translation"/>
    <property type="evidence" value="ECO:0007669"/>
    <property type="project" value="UniProtKB-UniRule"/>
</dbReference>
<evidence type="ECO:0000256" key="3">
    <source>
        <dbReference type="ARBA" id="ARBA00023274"/>
    </source>
</evidence>
<evidence type="ECO:0000313" key="7">
    <source>
        <dbReference type="EMBL" id="SNZ09633.1"/>
    </source>
</evidence>
<dbReference type="Proteomes" id="UP000219036">
    <property type="component" value="Unassembled WGS sequence"/>
</dbReference>
<evidence type="ECO:0000256" key="4">
    <source>
        <dbReference type="ARBA" id="ARBA00071664"/>
    </source>
</evidence>
<dbReference type="OrthoDB" id="47476at2"/>
<sequence length="68" mass="7840">MAKAKMKTNKTAAKRFKVTAKGKIKYWKGGISHYNTKKTSKRKRQGRKAKYVPENIRDKVAALIPYEV</sequence>
<evidence type="ECO:0000256" key="5">
    <source>
        <dbReference type="HAMAP-Rule" id="MF_00514"/>
    </source>
</evidence>
<keyword evidence="2 5" id="KW-0689">Ribosomal protein</keyword>
<dbReference type="GO" id="GO:0022625">
    <property type="term" value="C:cytosolic large ribosomal subunit"/>
    <property type="evidence" value="ECO:0007669"/>
    <property type="project" value="TreeGrafter"/>
</dbReference>
<dbReference type="PRINTS" id="PR00064">
    <property type="entry name" value="RIBOSOMALL35"/>
</dbReference>
<dbReference type="AlphaFoldDB" id="A0A285NL29"/>
<proteinExistence type="inferred from homology"/>
<dbReference type="InterPro" id="IPR001706">
    <property type="entry name" value="Ribosomal_bL35"/>
</dbReference>
<evidence type="ECO:0000313" key="8">
    <source>
        <dbReference type="Proteomes" id="UP000219036"/>
    </source>
</evidence>
<dbReference type="Pfam" id="PF01632">
    <property type="entry name" value="Ribosomal_L35p"/>
    <property type="match status" value="1"/>
</dbReference>
<dbReference type="FunFam" id="4.10.410.60:FF:000001">
    <property type="entry name" value="50S ribosomal protein L35"/>
    <property type="match status" value="1"/>
</dbReference>
<dbReference type="HAMAP" id="MF_00514">
    <property type="entry name" value="Ribosomal_bL35"/>
    <property type="match status" value="1"/>
</dbReference>
<evidence type="ECO:0000256" key="2">
    <source>
        <dbReference type="ARBA" id="ARBA00022980"/>
    </source>
</evidence>
<dbReference type="PANTHER" id="PTHR33343">
    <property type="entry name" value="54S RIBOSOMAL PROTEIN BL35M"/>
    <property type="match status" value="1"/>
</dbReference>
<name>A0A285NL29_9AQUI</name>
<keyword evidence="3 5" id="KW-0687">Ribonucleoprotein</keyword>
<dbReference type="RefSeq" id="WP_097000752.1">
    <property type="nucleotide sequence ID" value="NZ_OBEI01000007.1"/>
</dbReference>
<dbReference type="NCBIfam" id="TIGR00001">
    <property type="entry name" value="rpmI_bact"/>
    <property type="match status" value="1"/>
</dbReference>
<evidence type="ECO:0000256" key="1">
    <source>
        <dbReference type="ARBA" id="ARBA00006598"/>
    </source>
</evidence>
<dbReference type="SUPFAM" id="SSF143034">
    <property type="entry name" value="L35p-like"/>
    <property type="match status" value="1"/>
</dbReference>
<dbReference type="EMBL" id="OBEI01000007">
    <property type="protein sequence ID" value="SNZ09633.1"/>
    <property type="molecule type" value="Genomic_DNA"/>
</dbReference>
<organism evidence="7 8">
    <name type="scientific">Persephonella hydrogeniphila</name>
    <dbReference type="NCBI Taxonomy" id="198703"/>
    <lineage>
        <taxon>Bacteria</taxon>
        <taxon>Pseudomonadati</taxon>
        <taxon>Aquificota</taxon>
        <taxon>Aquificia</taxon>
        <taxon>Aquificales</taxon>
        <taxon>Hydrogenothermaceae</taxon>
        <taxon>Persephonella</taxon>
    </lineage>
</organism>
<accession>A0A285NL29</accession>
<evidence type="ECO:0000256" key="6">
    <source>
        <dbReference type="RuleBase" id="RU000568"/>
    </source>
</evidence>
<dbReference type="Gene3D" id="4.10.410.60">
    <property type="match status" value="1"/>
</dbReference>
<comment type="similarity">
    <text evidence="1 5 6">Belongs to the bacterial ribosomal protein bL35 family.</text>
</comment>